<keyword evidence="3" id="KW-0255">Endonuclease</keyword>
<dbReference type="InterPro" id="IPR003615">
    <property type="entry name" value="HNH_nuc"/>
</dbReference>
<dbReference type="Proteomes" id="UP000029914">
    <property type="component" value="Chromosome"/>
</dbReference>
<reference evidence="3 4" key="1">
    <citation type="submission" date="2013-09" db="EMBL/GenBank/DDBJ databases">
        <title>Complete genome sequence of Corynebacterium doosanense CAU 212(T) (=DSM 45436(T)), isolated from activated sludge.</title>
        <authorList>
            <person name="Schaffert L."/>
            <person name="Albersmeier A."/>
            <person name="Kalinowski J."/>
            <person name="Ruckert C."/>
        </authorList>
    </citation>
    <scope>NUCLEOTIDE SEQUENCE [LARGE SCALE GENOMIC DNA]</scope>
    <source>
        <strain evidence="3 4">CAU 212</strain>
    </source>
</reference>
<dbReference type="STRING" id="558173.CDOO_06260"/>
<sequence>MERMNHSGADVLVAQIDQAMTGLAELLAEPALAHFESIHPAFEALEKVFARKAGLDAAFAWAADMNEAGLKVGSSRSTDYLMQRLDISRAEATARLRRGKALYDPPVEPEPEPDDDPVADDDATRAAAREKAERERKAQAAARGREAAGEKRAVIDEELRNLSPHATPGFNELLDRALEFAQSNAVGVVRHWLREQVRLANRSVSRLHESNRAFNRRYVSLSEPDEHGGVRLSGYLPADMAAALSEALNPARSNILDGTALKTTEGMSMGKKRAHLLTAMCRNFLNDKTLNLKGIGSIVVSMTLDELENMRVDDVFPTNTGHLLDPFALIRLGEARSDGFVIHAQDGQPLHAGTGKRTAGVMQRIALFASELVCSHPDCDRPMSECQAHHLIPAARGGPTSISNLTWLCWGHHRDNNDDRDPVSPFGWADRDEESGRVGHRRRAGAPVMVNGTPAARRSGAAKVRARRGEASVV</sequence>
<dbReference type="AlphaFoldDB" id="A0A097IFJ1"/>
<dbReference type="eggNOG" id="COG1403">
    <property type="taxonomic scope" value="Bacteria"/>
</dbReference>
<evidence type="ECO:0000313" key="3">
    <source>
        <dbReference type="EMBL" id="AIT60902.1"/>
    </source>
</evidence>
<evidence type="ECO:0000256" key="1">
    <source>
        <dbReference type="SAM" id="MobiDB-lite"/>
    </source>
</evidence>
<gene>
    <name evidence="3" type="ORF">CDOO_06260</name>
</gene>
<dbReference type="HOGENOM" id="CLU_030406_0_0_11"/>
<feature type="domain" description="HNH nuclease" evidence="2">
    <location>
        <begin position="362"/>
        <end position="414"/>
    </location>
</feature>
<feature type="region of interest" description="Disordered" evidence="1">
    <location>
        <begin position="98"/>
        <end position="150"/>
    </location>
</feature>
<dbReference type="KEGG" id="cdo:CDOO_06260"/>
<organism evidence="3 4">
    <name type="scientific">Corynebacterium doosanense CAU 212 = DSM 45436</name>
    <dbReference type="NCBI Taxonomy" id="558173"/>
    <lineage>
        <taxon>Bacteria</taxon>
        <taxon>Bacillati</taxon>
        <taxon>Actinomycetota</taxon>
        <taxon>Actinomycetes</taxon>
        <taxon>Mycobacteriales</taxon>
        <taxon>Corynebacteriaceae</taxon>
        <taxon>Corynebacterium</taxon>
    </lineage>
</organism>
<dbReference type="GO" id="GO:0004519">
    <property type="term" value="F:endonuclease activity"/>
    <property type="evidence" value="ECO:0007669"/>
    <property type="project" value="UniProtKB-KW"/>
</dbReference>
<keyword evidence="3" id="KW-0540">Nuclease</keyword>
<dbReference type="GO" id="GO:0008270">
    <property type="term" value="F:zinc ion binding"/>
    <property type="evidence" value="ECO:0007669"/>
    <property type="project" value="InterPro"/>
</dbReference>
<dbReference type="CDD" id="cd00085">
    <property type="entry name" value="HNHc"/>
    <property type="match status" value="1"/>
</dbReference>
<feature type="region of interest" description="Disordered" evidence="1">
    <location>
        <begin position="421"/>
        <end position="474"/>
    </location>
</feature>
<keyword evidence="4" id="KW-1185">Reference proteome</keyword>
<dbReference type="SMART" id="SM00507">
    <property type="entry name" value="HNHc"/>
    <property type="match status" value="1"/>
</dbReference>
<dbReference type="InterPro" id="IPR002711">
    <property type="entry name" value="HNH"/>
</dbReference>
<dbReference type="EMBL" id="CP006764">
    <property type="protein sequence ID" value="AIT60902.1"/>
    <property type="molecule type" value="Genomic_DNA"/>
</dbReference>
<dbReference type="GO" id="GO:0003676">
    <property type="term" value="F:nucleic acid binding"/>
    <property type="evidence" value="ECO:0007669"/>
    <property type="project" value="InterPro"/>
</dbReference>
<dbReference type="Gene3D" id="1.10.30.50">
    <property type="match status" value="1"/>
</dbReference>
<protein>
    <submittedName>
        <fullName evidence="3">HNH endonuclease</fullName>
    </submittedName>
</protein>
<feature type="compositionally biased region" description="Acidic residues" evidence="1">
    <location>
        <begin position="107"/>
        <end position="121"/>
    </location>
</feature>
<proteinExistence type="predicted"/>
<evidence type="ECO:0000313" key="4">
    <source>
        <dbReference type="Proteomes" id="UP000029914"/>
    </source>
</evidence>
<evidence type="ECO:0000259" key="2">
    <source>
        <dbReference type="SMART" id="SM00507"/>
    </source>
</evidence>
<accession>A0A097IFJ1</accession>
<keyword evidence="3" id="KW-0378">Hydrolase</keyword>
<feature type="compositionally biased region" description="Basic and acidic residues" evidence="1">
    <location>
        <begin position="122"/>
        <end position="150"/>
    </location>
</feature>
<dbReference type="Pfam" id="PF01844">
    <property type="entry name" value="HNH"/>
    <property type="match status" value="1"/>
</dbReference>
<name>A0A097IFJ1_9CORY</name>